<feature type="non-terminal residue" evidence="6">
    <location>
        <position position="182"/>
    </location>
</feature>
<reference evidence="6 7" key="1">
    <citation type="submission" date="2018-08" db="EMBL/GenBank/DDBJ databases">
        <title>Aphanomyces genome sequencing and annotation.</title>
        <authorList>
            <person name="Minardi D."/>
            <person name="Oidtmann B."/>
            <person name="Van Der Giezen M."/>
            <person name="Studholme D.J."/>
        </authorList>
    </citation>
    <scope>NUCLEOTIDE SEQUENCE [LARGE SCALE GENOMIC DNA]</scope>
    <source>
        <strain evidence="6 7">197901</strain>
    </source>
</reference>
<dbReference type="PANTHER" id="PTHR42716:SF2">
    <property type="entry name" value="L-ASPARTATE OXIDASE, CHLOROPLASTIC"/>
    <property type="match status" value="1"/>
</dbReference>
<dbReference type="SUPFAM" id="SSF51905">
    <property type="entry name" value="FAD/NAD(P)-binding domain"/>
    <property type="match status" value="1"/>
</dbReference>
<organism evidence="6 7">
    <name type="scientific">Aphanomyces astaci</name>
    <name type="common">Crayfish plague agent</name>
    <dbReference type="NCBI Taxonomy" id="112090"/>
    <lineage>
        <taxon>Eukaryota</taxon>
        <taxon>Sar</taxon>
        <taxon>Stramenopiles</taxon>
        <taxon>Oomycota</taxon>
        <taxon>Saprolegniomycetes</taxon>
        <taxon>Saprolegniales</taxon>
        <taxon>Verrucalvaceae</taxon>
        <taxon>Aphanomyces</taxon>
    </lineage>
</organism>
<comment type="caution">
    <text evidence="6">The sequence shown here is derived from an EMBL/GenBank/DDBJ whole genome shotgun (WGS) entry which is preliminary data.</text>
</comment>
<dbReference type="Proteomes" id="UP000266196">
    <property type="component" value="Unassembled WGS sequence"/>
</dbReference>
<evidence type="ECO:0000256" key="2">
    <source>
        <dbReference type="ARBA" id="ARBA00022630"/>
    </source>
</evidence>
<dbReference type="Pfam" id="PF00890">
    <property type="entry name" value="FAD_binding_2"/>
    <property type="match status" value="1"/>
</dbReference>
<dbReference type="EMBL" id="QUTE01006554">
    <property type="protein sequence ID" value="RHZ32371.1"/>
    <property type="molecule type" value="Genomic_DNA"/>
</dbReference>
<evidence type="ECO:0000313" key="7">
    <source>
        <dbReference type="Proteomes" id="UP000266196"/>
    </source>
</evidence>
<dbReference type="VEuPathDB" id="FungiDB:H257_18613"/>
<dbReference type="GO" id="GO:0008734">
    <property type="term" value="F:L-aspartate oxidase activity"/>
    <property type="evidence" value="ECO:0007669"/>
    <property type="project" value="InterPro"/>
</dbReference>
<name>A0A397FLZ1_APHAT</name>
<dbReference type="PANTHER" id="PTHR42716">
    <property type="entry name" value="L-ASPARTATE OXIDASE"/>
    <property type="match status" value="1"/>
</dbReference>
<dbReference type="GO" id="GO:0009435">
    <property type="term" value="P:NAD+ biosynthetic process"/>
    <property type="evidence" value="ECO:0007669"/>
    <property type="project" value="InterPro"/>
</dbReference>
<evidence type="ECO:0000256" key="4">
    <source>
        <dbReference type="ARBA" id="ARBA00023002"/>
    </source>
</evidence>
<dbReference type="Gene3D" id="3.50.50.60">
    <property type="entry name" value="FAD/NAD(P)-binding domain"/>
    <property type="match status" value="1"/>
</dbReference>
<sequence>MSLPRPKPTKPHAQAYALSNHQYTKVTLADPPSSIDTVRRTQALIIGCGAAGSAAALRLAREGVHVIMLGAAINPADCNSYWAQGGIIYKSKDDSPELLSSDIHRAGAGVCHDPAVRKVATEGPACVEDLLLDVSKVPFERHADTGELKLTLEASHNRARILFKADHTGQAITTAMQAAVMN</sequence>
<protein>
    <recommendedName>
        <fullName evidence="5">FAD-dependent oxidoreductase 2 FAD-binding domain-containing protein</fullName>
    </recommendedName>
</protein>
<evidence type="ECO:0000259" key="5">
    <source>
        <dbReference type="Pfam" id="PF00890"/>
    </source>
</evidence>
<keyword evidence="2" id="KW-0285">Flavoprotein</keyword>
<comment type="cofactor">
    <cofactor evidence="1">
        <name>FAD</name>
        <dbReference type="ChEBI" id="CHEBI:57692"/>
    </cofactor>
</comment>
<dbReference type="InterPro" id="IPR005288">
    <property type="entry name" value="NadB"/>
</dbReference>
<evidence type="ECO:0000256" key="3">
    <source>
        <dbReference type="ARBA" id="ARBA00022827"/>
    </source>
</evidence>
<evidence type="ECO:0000256" key="1">
    <source>
        <dbReference type="ARBA" id="ARBA00001974"/>
    </source>
</evidence>
<dbReference type="InterPro" id="IPR003953">
    <property type="entry name" value="FAD-dep_OxRdtase_2_FAD-bd"/>
</dbReference>
<feature type="domain" description="FAD-dependent oxidoreductase 2 FAD-binding" evidence="5">
    <location>
        <begin position="43"/>
        <end position="180"/>
    </location>
</feature>
<keyword evidence="4" id="KW-0560">Oxidoreductase</keyword>
<dbReference type="InterPro" id="IPR036188">
    <property type="entry name" value="FAD/NAD-bd_sf"/>
</dbReference>
<dbReference type="AlphaFoldDB" id="A0A397FLZ1"/>
<keyword evidence="3" id="KW-0274">FAD</keyword>
<gene>
    <name evidence="6" type="ORF">DYB31_012507</name>
</gene>
<evidence type="ECO:0000313" key="6">
    <source>
        <dbReference type="EMBL" id="RHZ32371.1"/>
    </source>
</evidence>
<accession>A0A397FLZ1</accession>
<proteinExistence type="predicted"/>